<comment type="similarity">
    <text evidence="4">Belongs to the glycosyl hydrolase 24 family.</text>
</comment>
<dbReference type="PANTHER" id="PTHR38107:SF3">
    <property type="entry name" value="LYSOZYME RRRD-RELATED"/>
    <property type="match status" value="1"/>
</dbReference>
<keyword evidence="4" id="KW-0378">Hydrolase</keyword>
<dbReference type="InterPro" id="IPR002196">
    <property type="entry name" value="Glyco_hydro_24"/>
</dbReference>
<gene>
    <name evidence="6" type="ORF">C4F50_12800</name>
</gene>
<dbReference type="EC" id="3.2.1.17" evidence="4"/>
<dbReference type="InterPro" id="IPR011055">
    <property type="entry name" value="Dup_hybrid_motif"/>
</dbReference>
<dbReference type="SUPFAM" id="SSF53955">
    <property type="entry name" value="Lysozyme-like"/>
    <property type="match status" value="1"/>
</dbReference>
<dbReference type="Gene3D" id="2.70.70.10">
    <property type="entry name" value="Glucose Permease (Domain IIA)"/>
    <property type="match status" value="1"/>
</dbReference>
<keyword evidence="7" id="KW-1185">Reference proteome</keyword>
<feature type="domain" description="M23ase beta-sheet core" evidence="5">
    <location>
        <begin position="964"/>
        <end position="1063"/>
    </location>
</feature>
<evidence type="ECO:0000259" key="5">
    <source>
        <dbReference type="Pfam" id="PF01551"/>
    </source>
</evidence>
<keyword evidence="4" id="KW-0326">Glycosidase</keyword>
<evidence type="ECO:0000313" key="6">
    <source>
        <dbReference type="EMBL" id="MBE8725823.1"/>
    </source>
</evidence>
<comment type="catalytic activity">
    <reaction evidence="4">
        <text>Hydrolysis of (1-&gt;4)-beta-linkages between N-acetylmuramic acid and N-acetyl-D-glucosamine residues in a peptidoglycan and between N-acetyl-D-glucosamine residues in chitodextrins.</text>
        <dbReference type="EC" id="3.2.1.17"/>
    </reaction>
</comment>
<dbReference type="EMBL" id="PRDM01000002">
    <property type="protein sequence ID" value="MBE8725823.1"/>
    <property type="molecule type" value="Genomic_DNA"/>
</dbReference>
<dbReference type="Pfam" id="PF00959">
    <property type="entry name" value="Phage_lysozyme"/>
    <property type="match status" value="1"/>
</dbReference>
<dbReference type="InterPro" id="IPR051018">
    <property type="entry name" value="Bacteriophage_GH24"/>
</dbReference>
<evidence type="ECO:0000313" key="7">
    <source>
        <dbReference type="Proteomes" id="UP000640614"/>
    </source>
</evidence>
<dbReference type="Pfam" id="PF01551">
    <property type="entry name" value="Peptidase_M23"/>
    <property type="match status" value="1"/>
</dbReference>
<evidence type="ECO:0000256" key="2">
    <source>
        <dbReference type="ARBA" id="ARBA00022638"/>
    </source>
</evidence>
<evidence type="ECO:0000256" key="4">
    <source>
        <dbReference type="RuleBase" id="RU003788"/>
    </source>
</evidence>
<keyword evidence="2 4" id="KW-0081">Bacteriolytic enzyme</keyword>
<proteinExistence type="inferred from homology"/>
<dbReference type="InterPro" id="IPR023347">
    <property type="entry name" value="Lysozyme_dom_sf"/>
</dbReference>
<organism evidence="6 7">
    <name type="scientific">Flavobacterium hungaricum</name>
    <dbReference type="NCBI Taxonomy" id="2082725"/>
    <lineage>
        <taxon>Bacteria</taxon>
        <taxon>Pseudomonadati</taxon>
        <taxon>Bacteroidota</taxon>
        <taxon>Flavobacteriia</taxon>
        <taxon>Flavobacteriales</taxon>
        <taxon>Flavobacteriaceae</taxon>
        <taxon>Flavobacterium</taxon>
    </lineage>
</organism>
<dbReference type="Proteomes" id="UP000640614">
    <property type="component" value="Unassembled WGS sequence"/>
</dbReference>
<dbReference type="RefSeq" id="WP_194139016.1">
    <property type="nucleotide sequence ID" value="NZ_PRDM01000002.1"/>
</dbReference>
<dbReference type="CDD" id="cd12797">
    <property type="entry name" value="M23_peptidase"/>
    <property type="match status" value="1"/>
</dbReference>
<evidence type="ECO:0000256" key="1">
    <source>
        <dbReference type="ARBA" id="ARBA00022529"/>
    </source>
</evidence>
<sequence length="1270" mass="143425">MNKNAIHNFNISIENSADIQSSEQLTQTMIKELAKVSKEINQQKDIEQLWNEYKEQNVVLNLSKSSTEKGAKDTTAAMFEKTAISEGTTFSVFGDNISTTNSGGISSMTTSISNALNGGDADHSDTSAGITSLFSRAEESLINFTSTTEQVYGAAGQQSLMVPQMFQTNIYDPSIEVIKAEIKKKLDFANEVKDVVGIEYWTRISKAFENRAVASDFIDKPGEILFTEMYTALKKSAPIVEIRNFDWEIVRPKMIKAIDDKILKGPISKENKKRWEIIRGQLADDKVDIANLFQHDELFLLLKEVEGLDILPGMISITTKTKVYPNLSPSRMYAPIGKENVYAFLKKIDEIDDKGRSVSKGAVRIKNTEALSFIVGESLEFFLDEKLITESSNKKEDINWIVYKDSKKLGADFINEGTTFSYNFDAPGAYIVEAFGSSPGANRKATSNKSAFVKFNVIAQEIKITAPVNVKDKFTRPFSEEKTFKVSLKNTTVQTLNPLKLYYQIETAINGKVAVISEERELDATGIIKLAMPDLAAYKIKVSSKDQYGLVKEFKTSVIKNEVTSIGCLNGSPKRNIFLVGNSGSKLTLEAKTYKIPPTEKEKQDVKWMIYDSNNRPYIQSWETITNENDDPKRPFILRWESFIVSIPQKEGHYTVEAYYDTKKGPKDGAVFKMEVKQPEIKEAYWASKDGSKKITSGFSGESNWIKANIPYYENQLVRIYFYLNNKKTNHYCDVKTNENGEILQEVKFDSNFKKLIGFPDNGTAKVGFKLLGIQNSNPYTFKKPANYEFSTILYVTTDKKVVDVYFRHDGSRLKSEDQVPFGKNGAMIAIAAKTQNMVGDEVTLKVHKVGEDPVYISKVRVDSEGVAAASFLMRNVDKKLKLGETVKYYAGVEGHSTKHLDNKVLVMIVGESKRKEKPEIIFPLLEKPINDTNEKWGENYNWTADDGRNQATFDSYRENRTRKHAARDLYTEPETEVIAIADGKVLETRYFYAGTDQVTVLHKLKDGRKFIARYGELKPNSVEVKAGDVIKQKTVIGKTGKLRGKSVITGQDIYMLHFEIFSAEEDESIGDPLTNTLNGSPFKRRKDLIDSIDILLEGYKNTFEVNKGTRKEVQMLSISEKGKQFIKDWELFKREMYDKDGDNNSKGNCTIGYGHLIHTGECDGSSSEEKFRDGISENEASKLFDKDILKFEKVVKNKIKVPLYQHEFDALVSYVYNIGQAFNAPNLIGHLNSKNYNLAVEDIETGSQNIKRRKQEKNMFSNGNYNSAH</sequence>
<comment type="caution">
    <text evidence="6">The sequence shown here is derived from an EMBL/GenBank/DDBJ whole genome shotgun (WGS) entry which is preliminary data.</text>
</comment>
<dbReference type="CDD" id="cd00737">
    <property type="entry name" value="lyz_endolysin_autolysin"/>
    <property type="match status" value="1"/>
</dbReference>
<evidence type="ECO:0000256" key="3">
    <source>
        <dbReference type="ARBA" id="ARBA00023200"/>
    </source>
</evidence>
<keyword evidence="3" id="KW-1035">Host cytoplasm</keyword>
<dbReference type="InterPro" id="IPR033907">
    <property type="entry name" value="Endolysin_autolysin"/>
</dbReference>
<protein>
    <recommendedName>
        <fullName evidence="4">Lysozyme</fullName>
        <ecNumber evidence="4">3.2.1.17</ecNumber>
    </recommendedName>
</protein>
<dbReference type="InterPro" id="IPR016047">
    <property type="entry name" value="M23ase_b-sheet_dom"/>
</dbReference>
<dbReference type="PANTHER" id="PTHR38107">
    <property type="match status" value="1"/>
</dbReference>
<dbReference type="InterPro" id="IPR023346">
    <property type="entry name" value="Lysozyme-like_dom_sf"/>
</dbReference>
<name>A0ABR9TKC8_9FLAO</name>
<reference evidence="6 7" key="1">
    <citation type="submission" date="2018-07" db="EMBL/GenBank/DDBJ databases">
        <title>Genome assembly of strain KB82.</title>
        <authorList>
            <person name="Kukolya J."/>
            <person name="Horvath B."/>
            <person name="Nagy I."/>
            <person name="Toth A."/>
        </authorList>
    </citation>
    <scope>NUCLEOTIDE SEQUENCE [LARGE SCALE GENOMIC DNA]</scope>
    <source>
        <strain evidence="6 7">Kb82</strain>
    </source>
</reference>
<dbReference type="SUPFAM" id="SSF51261">
    <property type="entry name" value="Duplicated hybrid motif"/>
    <property type="match status" value="1"/>
</dbReference>
<dbReference type="Gene3D" id="1.10.530.40">
    <property type="match status" value="1"/>
</dbReference>
<accession>A0ABR9TKC8</accession>
<keyword evidence="1 4" id="KW-0929">Antimicrobial</keyword>